<accession>A0ABV2GE14</accession>
<dbReference type="PANTHER" id="PTHR40265">
    <property type="entry name" value="BLL2707 PROTEIN"/>
    <property type="match status" value="1"/>
</dbReference>
<feature type="domain" description="Glyoxalase-like" evidence="1">
    <location>
        <begin position="3"/>
        <end position="194"/>
    </location>
</feature>
<dbReference type="InterPro" id="IPR029068">
    <property type="entry name" value="Glyas_Bleomycin-R_OHBP_Dase"/>
</dbReference>
<dbReference type="SUPFAM" id="SSF54593">
    <property type="entry name" value="Glyoxalase/Bleomycin resistance protein/Dihydroxybiphenyl dioxygenase"/>
    <property type="match status" value="1"/>
</dbReference>
<dbReference type="PANTHER" id="PTHR40265:SF1">
    <property type="entry name" value="GLYOXALASE-LIKE DOMAIN-CONTAINING PROTEIN"/>
    <property type="match status" value="1"/>
</dbReference>
<reference evidence="2 3" key="1">
    <citation type="submission" date="2024-06" db="EMBL/GenBank/DDBJ databases">
        <title>Genomic Encyclopedia of Type Strains, Phase IV (KMG-IV): sequencing the most valuable type-strain genomes for metagenomic binning, comparative biology and taxonomic classification.</title>
        <authorList>
            <person name="Goeker M."/>
        </authorList>
    </citation>
    <scope>NUCLEOTIDE SEQUENCE [LARGE SCALE GENOMIC DNA]</scope>
    <source>
        <strain evidence="2 3">DSM 26128</strain>
    </source>
</reference>
<name>A0ABV2GE14_9BACL</name>
<dbReference type="InterPro" id="IPR025870">
    <property type="entry name" value="Glyoxalase-like_dom"/>
</dbReference>
<dbReference type="Gene3D" id="3.10.180.10">
    <property type="entry name" value="2,3-Dihydroxybiphenyl 1,2-Dioxygenase, domain 1"/>
    <property type="match status" value="1"/>
</dbReference>
<evidence type="ECO:0000259" key="1">
    <source>
        <dbReference type="Pfam" id="PF13468"/>
    </source>
</evidence>
<protein>
    <recommendedName>
        <fullName evidence="1">Glyoxalase-like domain-containing protein</fullName>
    </recommendedName>
</protein>
<dbReference type="RefSeq" id="WP_354198658.1">
    <property type="nucleotide sequence ID" value="NZ_JBEPLW010000025.1"/>
</dbReference>
<dbReference type="EMBL" id="JBEPLW010000025">
    <property type="protein sequence ID" value="MET3576530.1"/>
    <property type="molecule type" value="Genomic_DNA"/>
</dbReference>
<evidence type="ECO:0000313" key="3">
    <source>
        <dbReference type="Proteomes" id="UP001549099"/>
    </source>
</evidence>
<gene>
    <name evidence="2" type="ORF">ABID49_002459</name>
</gene>
<comment type="caution">
    <text evidence="2">The sequence shown here is derived from an EMBL/GenBank/DDBJ whole genome shotgun (WGS) entry which is preliminary data.</text>
</comment>
<evidence type="ECO:0000313" key="2">
    <source>
        <dbReference type="EMBL" id="MET3576530.1"/>
    </source>
</evidence>
<dbReference type="Proteomes" id="UP001549099">
    <property type="component" value="Unassembled WGS sequence"/>
</dbReference>
<keyword evidence="3" id="KW-1185">Reference proteome</keyword>
<organism evidence="2 3">
    <name type="scientific">Bhargavaea ullalensis</name>
    <dbReference type="NCBI Taxonomy" id="1265685"/>
    <lineage>
        <taxon>Bacteria</taxon>
        <taxon>Bacillati</taxon>
        <taxon>Bacillota</taxon>
        <taxon>Bacilli</taxon>
        <taxon>Bacillales</taxon>
        <taxon>Caryophanaceae</taxon>
        <taxon>Bhargavaea</taxon>
    </lineage>
</organism>
<proteinExistence type="predicted"/>
<dbReference type="Pfam" id="PF13468">
    <property type="entry name" value="Glyoxalase_3"/>
    <property type="match status" value="1"/>
</dbReference>
<sequence>MKFDHAVYFSDRTPAEDAERWTFRGMPAAPGGSHENWGTQNALFYAENGYIESLSIEHPDIAGVSGHPLTRLLVQDLEHDGPGWGTLCLRPGDLHSFEEGLLSRGIRTSGVLDASRRTADGELLKWKMLFVEEEPGESLPLPFFIDWGIPDEKRLAGLLKSGTMPEGNRAFRIETCTFQVQDPVRAAVRWAEVLGLEAPEADRIPLENGVDLVFVQGGPGRERLSGVEVVRETGH</sequence>